<proteinExistence type="predicted"/>
<name>A0A7W2DQP8_9ACTN</name>
<protein>
    <submittedName>
        <fullName evidence="1">Uncharacterized protein</fullName>
    </submittedName>
</protein>
<comment type="caution">
    <text evidence="1">The sequence shown here is derived from an EMBL/GenBank/DDBJ whole genome shotgun (WGS) entry which is preliminary data.</text>
</comment>
<dbReference type="Proteomes" id="UP000587608">
    <property type="component" value="Unassembled WGS sequence"/>
</dbReference>
<dbReference type="GeneID" id="96787058"/>
<evidence type="ECO:0000313" key="1">
    <source>
        <dbReference type="EMBL" id="MBA5221251.1"/>
    </source>
</evidence>
<organism evidence="1 2">
    <name type="scientific">Streptomyces griseoaurantiacus</name>
    <dbReference type="NCBI Taxonomy" id="68213"/>
    <lineage>
        <taxon>Bacteria</taxon>
        <taxon>Bacillati</taxon>
        <taxon>Actinomycetota</taxon>
        <taxon>Actinomycetes</taxon>
        <taxon>Kitasatosporales</taxon>
        <taxon>Streptomycetaceae</taxon>
        <taxon>Streptomyces</taxon>
        <taxon>Streptomyces aurantiacus group</taxon>
    </lineage>
</organism>
<accession>A0A7W2DQP8</accession>
<dbReference type="EMBL" id="JACERG010000005">
    <property type="protein sequence ID" value="MBA5221251.1"/>
    <property type="molecule type" value="Genomic_DNA"/>
</dbReference>
<gene>
    <name evidence="1" type="ORF">H1X69_07400</name>
</gene>
<dbReference type="RefSeq" id="WP_191852311.1">
    <property type="nucleotide sequence ID" value="NZ_CP108323.1"/>
</dbReference>
<evidence type="ECO:0000313" key="2">
    <source>
        <dbReference type="Proteomes" id="UP000587608"/>
    </source>
</evidence>
<dbReference type="AlphaFoldDB" id="A0A7W2DQP8"/>
<reference evidence="1 2" key="1">
    <citation type="submission" date="2020-07" db="EMBL/GenBank/DDBJ databases">
        <title>Differential regulation of undecylprodigiosin biosynthesis in the yeast-scavenging Streptomyces strain MBK6.</title>
        <authorList>
            <person name="Baral B."/>
            <person name="Siitonen V."/>
            <person name="Laughlin M."/>
            <person name="Yamada K."/>
            <person name="Ilomaeki M."/>
            <person name="Metsae-Ketelae M."/>
            <person name="Niemi J."/>
        </authorList>
    </citation>
    <scope>NUCLEOTIDE SEQUENCE [LARGE SCALE GENOMIC DNA]</scope>
    <source>
        <strain evidence="1 2">MBK6</strain>
    </source>
</reference>
<sequence length="172" mass="18931">MDALQAITPPRVAAVGHPGLFRYLLLGAAMPRHAINDALTEHNGIRAFAMKWIKKEFDSTWERLSESRCRELEEWLKSQDIGYLCPGAHDGHDRKACPLPSVETAEVLLYQRNSAIGVTIRLTSFDTPLRQQPAVVGGMLSIMAGVLESTFKGAFKNGLDTLGDGLADQRQV</sequence>